<dbReference type="GO" id="GO:0003690">
    <property type="term" value="F:double-stranded DNA binding"/>
    <property type="evidence" value="ECO:0007669"/>
    <property type="project" value="InterPro"/>
</dbReference>
<sequence length="460" mass="51848">MDGIRAFLAKVDAVFATRNEDAASDLFTVDQDNATLGSLEQHLSMVSDDQIRRLCANHAEKSDVRGLADFVANYLLYCKIASNLEAHPVDVYAAMSALYGSFLSVFTMTPDAQWLAVVLMNFSSSIVYWAIQADYTNPNAKELKVSDVVGKHFNRALNIVISDKTGNPTHTSKKKALYYLANQSLRCYFRLHSTRLIPTLISNISKASVDLREYPMSEQVTHRYYLGRYHLYKLDLRKAEQNLAFAFRNCEYSDLDYPDPARGGTTASFRNQRLILIYLTACRLCLGILPKPGLLQTFGIDAYFAPLVHAVKFGDLRLLKRSLSLDDNGATSVGLWLVHKEIYFLLVEKLTLLCWRSLLRRMCLLTTSSSGQMRVDLRVVLQVIQSMLRTARAPTSTNADEDEEDEYDLSDIEAIVVSLLDQGYIRGYIHAIRKILVLGKTNPFPAVHSVEVHQIPLPTK</sequence>
<dbReference type="AlphaFoldDB" id="A0A9P6U8Y5"/>
<dbReference type="GO" id="GO:0003723">
    <property type="term" value="F:RNA binding"/>
    <property type="evidence" value="ECO:0007669"/>
    <property type="project" value="InterPro"/>
</dbReference>
<evidence type="ECO:0000313" key="1">
    <source>
        <dbReference type="EMBL" id="KAG0264296.1"/>
    </source>
</evidence>
<dbReference type="EMBL" id="JAAAJB010000142">
    <property type="protein sequence ID" value="KAG0264296.1"/>
    <property type="molecule type" value="Genomic_DNA"/>
</dbReference>
<dbReference type="GO" id="GO:0070390">
    <property type="term" value="C:transcription export complex 2"/>
    <property type="evidence" value="ECO:0007669"/>
    <property type="project" value="TreeGrafter"/>
</dbReference>
<dbReference type="Proteomes" id="UP000807716">
    <property type="component" value="Unassembled WGS sequence"/>
</dbReference>
<evidence type="ECO:0000313" key="2">
    <source>
        <dbReference type="Proteomes" id="UP000807716"/>
    </source>
</evidence>
<dbReference type="OrthoDB" id="5404651at2759"/>
<keyword evidence="2" id="KW-1185">Reference proteome</keyword>
<dbReference type="PANTHER" id="PTHR12732">
    <property type="entry name" value="UNCHARACTERIZED PROTEASOME COMPONENT REGION PCI-CONTAINING"/>
    <property type="match status" value="1"/>
</dbReference>
<evidence type="ECO:0008006" key="3">
    <source>
        <dbReference type="Google" id="ProtNLM"/>
    </source>
</evidence>
<protein>
    <recommendedName>
        <fullName evidence="3">PCI domain-containing protein</fullName>
    </recommendedName>
</protein>
<dbReference type="Gene3D" id="1.10.10.10">
    <property type="entry name" value="Winged helix-like DNA-binding domain superfamily/Winged helix DNA-binding domain"/>
    <property type="match status" value="1"/>
</dbReference>
<dbReference type="GO" id="GO:0016973">
    <property type="term" value="P:poly(A)+ mRNA export from nucleus"/>
    <property type="evidence" value="ECO:0007669"/>
    <property type="project" value="TreeGrafter"/>
</dbReference>
<dbReference type="PANTHER" id="PTHR12732:SF8">
    <property type="entry name" value="NUCLEAR MRNA EXPORT PROTEIN THP1"/>
    <property type="match status" value="1"/>
</dbReference>
<dbReference type="InterPro" id="IPR036388">
    <property type="entry name" value="WH-like_DNA-bd_sf"/>
</dbReference>
<name>A0A9P6U8Y5_9FUNG</name>
<dbReference type="GO" id="GO:0006368">
    <property type="term" value="P:transcription elongation by RNA polymerase II"/>
    <property type="evidence" value="ECO:0007669"/>
    <property type="project" value="TreeGrafter"/>
</dbReference>
<organism evidence="1 2">
    <name type="scientific">Actinomortierella ambigua</name>
    <dbReference type="NCBI Taxonomy" id="1343610"/>
    <lineage>
        <taxon>Eukaryota</taxon>
        <taxon>Fungi</taxon>
        <taxon>Fungi incertae sedis</taxon>
        <taxon>Mucoromycota</taxon>
        <taxon>Mortierellomycotina</taxon>
        <taxon>Mortierellomycetes</taxon>
        <taxon>Mortierellales</taxon>
        <taxon>Mortierellaceae</taxon>
        <taxon>Actinomortierella</taxon>
    </lineage>
</organism>
<dbReference type="SMART" id="SM00753">
    <property type="entry name" value="PAM"/>
    <property type="match status" value="1"/>
</dbReference>
<comment type="caution">
    <text evidence="1">The sequence shown here is derived from an EMBL/GenBank/DDBJ whole genome shotgun (WGS) entry which is preliminary data.</text>
</comment>
<proteinExistence type="predicted"/>
<accession>A0A9P6U8Y5</accession>
<dbReference type="GO" id="GO:0000973">
    <property type="term" value="P:post-transcriptional tethering of RNA polymerase II gene DNA at nuclear periphery"/>
    <property type="evidence" value="ECO:0007669"/>
    <property type="project" value="TreeGrafter"/>
</dbReference>
<gene>
    <name evidence="1" type="ORF">DFQ27_001308</name>
</gene>
<dbReference type="InterPro" id="IPR045114">
    <property type="entry name" value="Csn12-like"/>
</dbReference>
<reference evidence="1" key="1">
    <citation type="journal article" date="2020" name="Fungal Divers.">
        <title>Resolving the Mortierellaceae phylogeny through synthesis of multi-gene phylogenetics and phylogenomics.</title>
        <authorList>
            <person name="Vandepol N."/>
            <person name="Liber J."/>
            <person name="Desiro A."/>
            <person name="Na H."/>
            <person name="Kennedy M."/>
            <person name="Barry K."/>
            <person name="Grigoriev I.V."/>
            <person name="Miller A.N."/>
            <person name="O'Donnell K."/>
            <person name="Stajich J.E."/>
            <person name="Bonito G."/>
        </authorList>
    </citation>
    <scope>NUCLEOTIDE SEQUENCE</scope>
    <source>
        <strain evidence="1">BC1065</strain>
    </source>
</reference>